<feature type="non-terminal residue" evidence="6">
    <location>
        <position position="926"/>
    </location>
</feature>
<evidence type="ECO:0000259" key="5">
    <source>
        <dbReference type="Pfam" id="PF00248"/>
    </source>
</evidence>
<organism evidence="6 7">
    <name type="scientific">Turnera subulata</name>
    <dbReference type="NCBI Taxonomy" id="218843"/>
    <lineage>
        <taxon>Eukaryota</taxon>
        <taxon>Viridiplantae</taxon>
        <taxon>Streptophyta</taxon>
        <taxon>Embryophyta</taxon>
        <taxon>Tracheophyta</taxon>
        <taxon>Spermatophyta</taxon>
        <taxon>Magnoliopsida</taxon>
        <taxon>eudicotyledons</taxon>
        <taxon>Gunneridae</taxon>
        <taxon>Pentapetalae</taxon>
        <taxon>rosids</taxon>
        <taxon>fabids</taxon>
        <taxon>Malpighiales</taxon>
        <taxon>Passifloraceae</taxon>
        <taxon>Turnera</taxon>
    </lineage>
</organism>
<evidence type="ECO:0000313" key="6">
    <source>
        <dbReference type="EMBL" id="KAJ4835455.1"/>
    </source>
</evidence>
<dbReference type="InterPro" id="IPR023210">
    <property type="entry name" value="NADP_OxRdtase_dom"/>
</dbReference>
<sequence>YFGLASFPFSISYTHQTLSRKTIKEITEMSQIPEVELSSGHKMPLIAMGTSALPLPPAETLISAFIDAIECGYRHFDTAALYGSEESLGRAIAAAVERGLIKNRQELFVTSKVWCNENQPHLILPALKKSLERLGLEYVDLYLIHFPLAVKQEVVGVNITPEDILPLFDMKGTWEAMEECSRLGLAKSIGVSNYSFKKLSQLLEHATIPPAVDQVEMNVGWQQKKLLDFCKKKGIHVSAWSPLAANGAEWGSLAVMQSPVLKEIALSRGKSVAQLPLHLDSQENHQRNNNREMSQIPEVELSSGRKMPMIAMGTAAPSLPPAEILTSIFIDAIECGYRHFDTAALYGSEASLGKAIAAAVERGLIKNRQELFVTSKVWCNNNQPHLILPALKKSLERLGLEYVDLYLIHFPIAVKQEVDDANISPEDILPFFDMKGTWEAMEECSRLGLAKSIGVSNYSFKKLSQLLEHATIPPAVDQVEMNVGWQQKKLLQFCKKKGIHVSAWSPLAANGAEWGSLAVMQSPVLKEIALPRGKSVAQMGLRWVYEEGATVIVKSFNRERMKQNLQIFDWELSNEDMQKIKNIPQSRGFKGEYFTCMSQIPEVELSSGHKMPMIAMGTAAPSLPPAEILTSIFIDAIECGYRHFDTAALYGSEESLGRAITAAVERGLIKNRQEIFVTTKVWCNDAQPHLILPALKKSLERLGLEYVDLYLIHFPIAIKQEVAGTNFTPEDILPFFDMKGTWEAMEECSRLGLAKSIGVSNYSFKKLSQLLQHATIPPAVDQVQMNVVWQQKKLRDFCKKNGIHVSAWSPLADNGEAWGSLAVMESPILKEISLSRRKTVAQVALRWVHEEGATVIVKSFNKERMKQNLQIFDWELSNEDRQKIKNIPQSRGFKGEPFTSVNGPYKSPEELWDDDEPYDDQFSAEA</sequence>
<dbReference type="CDD" id="cd19124">
    <property type="entry name" value="AKR_AKR4A_4B"/>
    <property type="match status" value="2"/>
</dbReference>
<evidence type="ECO:0000256" key="4">
    <source>
        <dbReference type="SAM" id="MobiDB-lite"/>
    </source>
</evidence>
<dbReference type="InterPro" id="IPR018170">
    <property type="entry name" value="Aldo/ket_reductase_CS"/>
</dbReference>
<accession>A0A9Q0JC83</accession>
<feature type="domain" description="NADP-dependent oxidoreductase" evidence="5">
    <location>
        <begin position="46"/>
        <end position="245"/>
    </location>
</feature>
<dbReference type="FunFam" id="3.20.20.100:FF:000013">
    <property type="entry name" value="NADPH-dependent codeinone reductase 1-1"/>
    <property type="match status" value="1"/>
</dbReference>
<dbReference type="OrthoDB" id="416253at2759"/>
<feature type="domain" description="NADP-dependent oxidoreductase" evidence="5">
    <location>
        <begin position="635"/>
        <end position="886"/>
    </location>
</feature>
<dbReference type="Gene3D" id="3.20.20.100">
    <property type="entry name" value="NADP-dependent oxidoreductase domain"/>
    <property type="match status" value="3"/>
</dbReference>
<dbReference type="GO" id="GO:0016616">
    <property type="term" value="F:oxidoreductase activity, acting on the CH-OH group of donors, NAD or NADP as acceptor"/>
    <property type="evidence" value="ECO:0007669"/>
    <property type="project" value="InterPro"/>
</dbReference>
<dbReference type="PANTHER" id="PTHR11732">
    <property type="entry name" value="ALDO/KETO REDUCTASE"/>
    <property type="match status" value="1"/>
</dbReference>
<evidence type="ECO:0000256" key="3">
    <source>
        <dbReference type="ARBA" id="ARBA00023002"/>
    </source>
</evidence>
<comment type="similarity">
    <text evidence="1">Belongs to the aldo/keto reductase family.</text>
</comment>
<dbReference type="GO" id="GO:0009821">
    <property type="term" value="P:alkaloid biosynthetic process"/>
    <property type="evidence" value="ECO:0007669"/>
    <property type="project" value="UniProtKB-ARBA"/>
</dbReference>
<dbReference type="InterPro" id="IPR036812">
    <property type="entry name" value="NAD(P)_OxRdtase_dom_sf"/>
</dbReference>
<reference evidence="6" key="2">
    <citation type="journal article" date="2023" name="Plants (Basel)">
        <title>Annotation of the Turnera subulata (Passifloraceae) Draft Genome Reveals the S-Locus Evolved after the Divergence of Turneroideae from Passifloroideae in a Stepwise Manner.</title>
        <authorList>
            <person name="Henning P.M."/>
            <person name="Roalson E.H."/>
            <person name="Mir W."/>
            <person name="McCubbin A.G."/>
            <person name="Shore J.S."/>
        </authorList>
    </citation>
    <scope>NUCLEOTIDE SEQUENCE</scope>
    <source>
        <strain evidence="6">F60SS</strain>
    </source>
</reference>
<protein>
    <recommendedName>
        <fullName evidence="5">NADP-dependent oxidoreductase domain-containing protein</fullName>
    </recommendedName>
</protein>
<keyword evidence="2" id="KW-0521">NADP</keyword>
<feature type="region of interest" description="Disordered" evidence="4">
    <location>
        <begin position="885"/>
        <end position="926"/>
    </location>
</feature>
<evidence type="ECO:0000256" key="2">
    <source>
        <dbReference type="ARBA" id="ARBA00022857"/>
    </source>
</evidence>
<dbReference type="PROSITE" id="PS00063">
    <property type="entry name" value="ALDOKETO_REDUCTASE_3"/>
    <property type="match status" value="2"/>
</dbReference>
<dbReference type="SUPFAM" id="SSF51430">
    <property type="entry name" value="NAD(P)-linked oxidoreductase"/>
    <property type="match status" value="3"/>
</dbReference>
<keyword evidence="3" id="KW-0560">Oxidoreductase</keyword>
<feature type="compositionally biased region" description="Acidic residues" evidence="4">
    <location>
        <begin position="910"/>
        <end position="919"/>
    </location>
</feature>
<dbReference type="FunFam" id="3.20.20.100:FF:000014">
    <property type="entry name" value="NAD(P)-linked oxidoreductase superfamily protein"/>
    <property type="match status" value="2"/>
</dbReference>
<dbReference type="InterPro" id="IPR020471">
    <property type="entry name" value="AKR"/>
</dbReference>
<dbReference type="PROSITE" id="PS00062">
    <property type="entry name" value="ALDOKETO_REDUCTASE_2"/>
    <property type="match status" value="3"/>
</dbReference>
<name>A0A9Q0JC83_9ROSI</name>
<dbReference type="EMBL" id="JAKUCV010004411">
    <property type="protein sequence ID" value="KAJ4835455.1"/>
    <property type="molecule type" value="Genomic_DNA"/>
</dbReference>
<dbReference type="PROSITE" id="PS00798">
    <property type="entry name" value="ALDOKETO_REDUCTASE_1"/>
    <property type="match status" value="3"/>
</dbReference>
<gene>
    <name evidence="6" type="ORF">Tsubulata_042732</name>
</gene>
<comment type="caution">
    <text evidence="6">The sequence shown here is derived from an EMBL/GenBank/DDBJ whole genome shotgun (WGS) entry which is preliminary data.</text>
</comment>
<evidence type="ECO:0000313" key="7">
    <source>
        <dbReference type="Proteomes" id="UP001141552"/>
    </source>
</evidence>
<dbReference type="InterPro" id="IPR044497">
    <property type="entry name" value="AKR4A/B"/>
</dbReference>
<dbReference type="AlphaFoldDB" id="A0A9Q0JC83"/>
<dbReference type="PRINTS" id="PR00069">
    <property type="entry name" value="ALDKETRDTASE"/>
</dbReference>
<dbReference type="Pfam" id="PF00248">
    <property type="entry name" value="Aldo_ket_red"/>
    <property type="match status" value="3"/>
</dbReference>
<evidence type="ECO:0000256" key="1">
    <source>
        <dbReference type="ARBA" id="ARBA00007905"/>
    </source>
</evidence>
<dbReference type="Proteomes" id="UP001141552">
    <property type="component" value="Unassembled WGS sequence"/>
</dbReference>
<proteinExistence type="inferred from homology"/>
<reference evidence="6" key="1">
    <citation type="submission" date="2022-02" db="EMBL/GenBank/DDBJ databases">
        <authorList>
            <person name="Henning P.M."/>
            <person name="McCubbin A.G."/>
            <person name="Shore J.S."/>
        </authorList>
    </citation>
    <scope>NUCLEOTIDE SEQUENCE</scope>
    <source>
        <strain evidence="6">F60SS</strain>
        <tissue evidence="6">Leaves</tissue>
    </source>
</reference>
<keyword evidence="7" id="KW-1185">Reference proteome</keyword>
<feature type="domain" description="NADP-dependent oxidoreductase" evidence="5">
    <location>
        <begin position="331"/>
        <end position="583"/>
    </location>
</feature>